<dbReference type="Pfam" id="PF00708">
    <property type="entry name" value="Acylphosphatase"/>
    <property type="match status" value="1"/>
</dbReference>
<evidence type="ECO:0000313" key="8">
    <source>
        <dbReference type="Proteomes" id="UP000031307"/>
    </source>
</evidence>
<dbReference type="EMBL" id="JSAM01000019">
    <property type="protein sequence ID" value="KIA78460.1"/>
    <property type="molecule type" value="Genomic_DNA"/>
</dbReference>
<evidence type="ECO:0000256" key="5">
    <source>
        <dbReference type="RuleBase" id="RU004168"/>
    </source>
</evidence>
<dbReference type="GO" id="GO:0003998">
    <property type="term" value="F:acylphosphatase activity"/>
    <property type="evidence" value="ECO:0007669"/>
    <property type="project" value="UniProtKB-EC"/>
</dbReference>
<dbReference type="Proteomes" id="UP000031307">
    <property type="component" value="Unassembled WGS sequence"/>
</dbReference>
<keyword evidence="4 7" id="KW-0378">Hydrolase</keyword>
<proteinExistence type="inferred from homology"/>
<organism evidence="7 8">
    <name type="scientific">Parachlamydia acanthamoebae</name>
    <dbReference type="NCBI Taxonomy" id="83552"/>
    <lineage>
        <taxon>Bacteria</taxon>
        <taxon>Pseudomonadati</taxon>
        <taxon>Chlamydiota</taxon>
        <taxon>Chlamydiia</taxon>
        <taxon>Parachlamydiales</taxon>
        <taxon>Parachlamydiaceae</taxon>
        <taxon>Parachlamydia</taxon>
    </lineage>
</organism>
<dbReference type="PROSITE" id="PS51160">
    <property type="entry name" value="ACYLPHOSPHATASE_3"/>
    <property type="match status" value="1"/>
</dbReference>
<dbReference type="InterPro" id="IPR036046">
    <property type="entry name" value="Acylphosphatase-like_dom_sf"/>
</dbReference>
<dbReference type="Gene3D" id="3.30.70.100">
    <property type="match status" value="1"/>
</dbReference>
<dbReference type="PROSITE" id="PS00150">
    <property type="entry name" value="ACYLPHOSPHATASE_1"/>
    <property type="match status" value="1"/>
</dbReference>
<accession>A0A0C1CC35</accession>
<dbReference type="EC" id="3.6.1.7" evidence="2 4"/>
<feature type="domain" description="Acylphosphatase-like" evidence="6">
    <location>
        <begin position="10"/>
        <end position="97"/>
    </location>
</feature>
<evidence type="ECO:0000256" key="4">
    <source>
        <dbReference type="PROSITE-ProRule" id="PRU00520"/>
    </source>
</evidence>
<name>A0A0C1CC35_9BACT</name>
<dbReference type="SUPFAM" id="SSF54975">
    <property type="entry name" value="Acylphosphatase/BLUF domain-like"/>
    <property type="match status" value="1"/>
</dbReference>
<evidence type="ECO:0000256" key="1">
    <source>
        <dbReference type="ARBA" id="ARBA00005614"/>
    </source>
</evidence>
<evidence type="ECO:0000256" key="3">
    <source>
        <dbReference type="ARBA" id="ARBA00047645"/>
    </source>
</evidence>
<dbReference type="PANTHER" id="PTHR47268:SF4">
    <property type="entry name" value="ACYLPHOSPHATASE"/>
    <property type="match status" value="1"/>
</dbReference>
<dbReference type="PANTHER" id="PTHR47268">
    <property type="entry name" value="ACYLPHOSPHATASE"/>
    <property type="match status" value="1"/>
</dbReference>
<reference evidence="7 8" key="1">
    <citation type="journal article" date="2014" name="Mol. Biol. Evol.">
        <title>Massive expansion of Ubiquitination-related gene families within the Chlamydiae.</title>
        <authorList>
            <person name="Domman D."/>
            <person name="Collingro A."/>
            <person name="Lagkouvardos I."/>
            <person name="Gehre L."/>
            <person name="Weinmaier T."/>
            <person name="Rattei T."/>
            <person name="Subtil A."/>
            <person name="Horn M."/>
        </authorList>
    </citation>
    <scope>NUCLEOTIDE SEQUENCE [LARGE SCALE GENOMIC DNA]</scope>
    <source>
        <strain evidence="7 8">OEW1</strain>
    </source>
</reference>
<dbReference type="InterPro" id="IPR020456">
    <property type="entry name" value="Acylphosphatase"/>
</dbReference>
<evidence type="ECO:0000259" key="6">
    <source>
        <dbReference type="PROSITE" id="PS51160"/>
    </source>
</evidence>
<comment type="caution">
    <text evidence="7">The sequence shown here is derived from an EMBL/GenBank/DDBJ whole genome shotgun (WGS) entry which is preliminary data.</text>
</comment>
<dbReference type="InterPro" id="IPR001792">
    <property type="entry name" value="Acylphosphatase-like_dom"/>
</dbReference>
<dbReference type="PATRIC" id="fig|83552.4.peg.298"/>
<evidence type="ECO:0000256" key="2">
    <source>
        <dbReference type="ARBA" id="ARBA00012150"/>
    </source>
</evidence>
<feature type="active site" evidence="4">
    <location>
        <position position="43"/>
    </location>
</feature>
<dbReference type="AlphaFoldDB" id="A0A0C1CC35"/>
<protein>
    <recommendedName>
        <fullName evidence="2 4">acylphosphatase</fullName>
        <ecNumber evidence="2 4">3.6.1.7</ecNumber>
    </recommendedName>
</protein>
<dbReference type="InterPro" id="IPR017968">
    <property type="entry name" value="Acylphosphatase_CS"/>
</dbReference>
<comment type="similarity">
    <text evidence="1 5">Belongs to the acylphosphatase family.</text>
</comment>
<gene>
    <name evidence="7" type="primary">acyP</name>
    <name evidence="7" type="ORF">DB43_DY00110</name>
</gene>
<sequence length="97" mass="10947">MINAEEDMIELHAVIKGYVQGVGFRYTIQDYANQMEISGMARNLSDGSVELIAQGSREKLEGLLEKIRERPGRGRIDSIQVEYGEIKALYSTFKIAH</sequence>
<evidence type="ECO:0000313" key="7">
    <source>
        <dbReference type="EMBL" id="KIA78460.1"/>
    </source>
</evidence>
<comment type="catalytic activity">
    <reaction evidence="3 4">
        <text>an acyl phosphate + H2O = a carboxylate + phosphate + H(+)</text>
        <dbReference type="Rhea" id="RHEA:14965"/>
        <dbReference type="ChEBI" id="CHEBI:15377"/>
        <dbReference type="ChEBI" id="CHEBI:15378"/>
        <dbReference type="ChEBI" id="CHEBI:29067"/>
        <dbReference type="ChEBI" id="CHEBI:43474"/>
        <dbReference type="ChEBI" id="CHEBI:59918"/>
        <dbReference type="EC" id="3.6.1.7"/>
    </reaction>
</comment>
<feature type="active site" evidence="4">
    <location>
        <position position="25"/>
    </location>
</feature>